<name>A0A8J2M7V6_9HEXA</name>
<organism evidence="1 2">
    <name type="scientific">Allacma fusca</name>
    <dbReference type="NCBI Taxonomy" id="39272"/>
    <lineage>
        <taxon>Eukaryota</taxon>
        <taxon>Metazoa</taxon>
        <taxon>Ecdysozoa</taxon>
        <taxon>Arthropoda</taxon>
        <taxon>Hexapoda</taxon>
        <taxon>Collembola</taxon>
        <taxon>Symphypleona</taxon>
        <taxon>Sminthuridae</taxon>
        <taxon>Allacma</taxon>
    </lineage>
</organism>
<keyword evidence="2" id="KW-1185">Reference proteome</keyword>
<protein>
    <submittedName>
        <fullName evidence="1">Uncharacterized protein</fullName>
    </submittedName>
</protein>
<comment type="caution">
    <text evidence="1">The sequence shown here is derived from an EMBL/GenBank/DDBJ whole genome shotgun (WGS) entry which is preliminary data.</text>
</comment>
<evidence type="ECO:0000313" key="1">
    <source>
        <dbReference type="EMBL" id="CAG7834636.1"/>
    </source>
</evidence>
<accession>A0A8J2M7V6</accession>
<proteinExistence type="predicted"/>
<dbReference type="EMBL" id="CAJVCH010570312">
    <property type="protein sequence ID" value="CAG7834636.1"/>
    <property type="molecule type" value="Genomic_DNA"/>
</dbReference>
<dbReference type="AlphaFoldDB" id="A0A8J2M7V6"/>
<evidence type="ECO:0000313" key="2">
    <source>
        <dbReference type="Proteomes" id="UP000708208"/>
    </source>
</evidence>
<sequence length="100" mass="11828">MEELIAEELEIERRLKKVDERSLTLFNLRDIKKPEDVRIIADRQRAKALGRNAIILQELDFQCGKLHTKRLCPLEKKLNDLIQKTFSTRGSRRVKDRSKL</sequence>
<dbReference type="Proteomes" id="UP000708208">
    <property type="component" value="Unassembled WGS sequence"/>
</dbReference>
<gene>
    <name evidence="1" type="ORF">AFUS01_LOCUS44119</name>
</gene>
<reference evidence="1" key="1">
    <citation type="submission" date="2021-06" db="EMBL/GenBank/DDBJ databases">
        <authorList>
            <person name="Hodson N. C."/>
            <person name="Mongue J. A."/>
            <person name="Jaron S. K."/>
        </authorList>
    </citation>
    <scope>NUCLEOTIDE SEQUENCE</scope>
</reference>